<keyword evidence="2" id="KW-1185">Reference proteome</keyword>
<proteinExistence type="predicted"/>
<evidence type="ECO:0000313" key="2">
    <source>
        <dbReference type="Proteomes" id="UP000269669"/>
    </source>
</evidence>
<dbReference type="Proteomes" id="UP000269669">
    <property type="component" value="Unassembled WGS sequence"/>
</dbReference>
<organism evidence="1 2">
    <name type="scientific">Edaphobacter aggregans</name>
    <dbReference type="NCBI Taxonomy" id="570835"/>
    <lineage>
        <taxon>Bacteria</taxon>
        <taxon>Pseudomonadati</taxon>
        <taxon>Acidobacteriota</taxon>
        <taxon>Terriglobia</taxon>
        <taxon>Terriglobales</taxon>
        <taxon>Acidobacteriaceae</taxon>
        <taxon>Edaphobacter</taxon>
    </lineage>
</organism>
<sequence>MLVSGRHFSDSKNFGTFEAFIFERAVDISAIATFVG</sequence>
<name>A0A428MDU7_9BACT</name>
<reference evidence="1 2" key="1">
    <citation type="submission" date="2018-12" db="EMBL/GenBank/DDBJ databases">
        <title>Sequencing of bacterial isolates from soil warming experiment in Harvard Forest, Massachusetts, USA.</title>
        <authorList>
            <person name="Deangelis K."/>
        </authorList>
    </citation>
    <scope>NUCLEOTIDE SEQUENCE [LARGE SCALE GENOMIC DNA]</scope>
    <source>
        <strain evidence="1 2">EB153</strain>
    </source>
</reference>
<protein>
    <submittedName>
        <fullName evidence="1">Uncharacterized protein</fullName>
    </submittedName>
</protein>
<accession>A0A428MDU7</accession>
<comment type="caution">
    <text evidence="1">The sequence shown here is derived from an EMBL/GenBank/DDBJ whole genome shotgun (WGS) entry which is preliminary data.</text>
</comment>
<dbReference type="AlphaFoldDB" id="A0A428MDU7"/>
<gene>
    <name evidence="1" type="ORF">EDE15_0518</name>
</gene>
<dbReference type="EMBL" id="RSDW01000001">
    <property type="protein sequence ID" value="RSL15045.1"/>
    <property type="molecule type" value="Genomic_DNA"/>
</dbReference>
<evidence type="ECO:0000313" key="1">
    <source>
        <dbReference type="EMBL" id="RSL15045.1"/>
    </source>
</evidence>